<feature type="transmembrane region" description="Helical" evidence="8">
    <location>
        <begin position="222"/>
        <end position="240"/>
    </location>
</feature>
<evidence type="ECO:0000259" key="9">
    <source>
        <dbReference type="PROSITE" id="PS50893"/>
    </source>
</evidence>
<dbReference type="Pfam" id="PF00005">
    <property type="entry name" value="ABC_tran"/>
    <property type="match status" value="2"/>
</dbReference>
<keyword evidence="3 8" id="KW-0812">Transmembrane</keyword>
<evidence type="ECO:0000256" key="4">
    <source>
        <dbReference type="ARBA" id="ARBA00022741"/>
    </source>
</evidence>
<dbReference type="OrthoDB" id="6500128at2759"/>
<feature type="domain" description="ABC transporter" evidence="9">
    <location>
        <begin position="1137"/>
        <end position="1373"/>
    </location>
</feature>
<comment type="subcellular location">
    <subcellularLocation>
        <location evidence="1">Membrane</location>
        <topology evidence="1">Multi-pass membrane protein</topology>
    </subcellularLocation>
</comment>
<feature type="transmembrane region" description="Helical" evidence="8">
    <location>
        <begin position="246"/>
        <end position="265"/>
    </location>
</feature>
<evidence type="ECO:0000313" key="12">
    <source>
        <dbReference type="Proteomes" id="UP000708208"/>
    </source>
</evidence>
<name>A0A8J2J9C9_9HEXA</name>
<comment type="caution">
    <text evidence="11">The sequence shown here is derived from an EMBL/GenBank/DDBJ whole genome shotgun (WGS) entry which is preliminary data.</text>
</comment>
<keyword evidence="4" id="KW-0547">Nucleotide-binding</keyword>
<keyword evidence="5" id="KW-0067">ATP-binding</keyword>
<feature type="transmembrane region" description="Helical" evidence="8">
    <location>
        <begin position="966"/>
        <end position="985"/>
    </location>
</feature>
<dbReference type="GO" id="GO:0005737">
    <property type="term" value="C:cytoplasm"/>
    <property type="evidence" value="ECO:0007669"/>
    <property type="project" value="UniProtKB-ARBA"/>
</dbReference>
<dbReference type="InterPro" id="IPR003593">
    <property type="entry name" value="AAA+_ATPase"/>
</dbReference>
<feature type="transmembrane region" description="Helical" evidence="8">
    <location>
        <begin position="812"/>
        <end position="835"/>
    </location>
</feature>
<gene>
    <name evidence="11" type="ORF">AFUS01_LOCUS2294</name>
</gene>
<dbReference type="PROSITE" id="PS50893">
    <property type="entry name" value="ABC_TRANSPORTER_2"/>
    <property type="match status" value="2"/>
</dbReference>
<dbReference type="InterPro" id="IPR003439">
    <property type="entry name" value="ABC_transporter-like_ATP-bd"/>
</dbReference>
<keyword evidence="12" id="KW-1185">Reference proteome</keyword>
<dbReference type="GO" id="GO:0016020">
    <property type="term" value="C:membrane"/>
    <property type="evidence" value="ECO:0007669"/>
    <property type="project" value="UniProtKB-SubCell"/>
</dbReference>
<evidence type="ECO:0000256" key="5">
    <source>
        <dbReference type="ARBA" id="ARBA00022840"/>
    </source>
</evidence>
<feature type="transmembrane region" description="Helical" evidence="8">
    <location>
        <begin position="1040"/>
        <end position="1062"/>
    </location>
</feature>
<evidence type="ECO:0000256" key="8">
    <source>
        <dbReference type="SAM" id="Phobius"/>
    </source>
</evidence>
<organism evidence="11 12">
    <name type="scientific">Allacma fusca</name>
    <dbReference type="NCBI Taxonomy" id="39272"/>
    <lineage>
        <taxon>Eukaryota</taxon>
        <taxon>Metazoa</taxon>
        <taxon>Ecdysozoa</taxon>
        <taxon>Arthropoda</taxon>
        <taxon>Hexapoda</taxon>
        <taxon>Collembola</taxon>
        <taxon>Symphypleona</taxon>
        <taxon>Sminthuridae</taxon>
        <taxon>Allacma</taxon>
    </lineage>
</organism>
<protein>
    <submittedName>
        <fullName evidence="11">Uncharacterized protein</fullName>
    </submittedName>
</protein>
<dbReference type="GO" id="GO:0005524">
    <property type="term" value="F:ATP binding"/>
    <property type="evidence" value="ECO:0007669"/>
    <property type="project" value="UniProtKB-KW"/>
</dbReference>
<reference evidence="11" key="1">
    <citation type="submission" date="2021-06" db="EMBL/GenBank/DDBJ databases">
        <authorList>
            <person name="Hodson N. C."/>
            <person name="Mongue J. A."/>
            <person name="Jaron S. K."/>
        </authorList>
    </citation>
    <scope>NUCLEOTIDE SEQUENCE</scope>
</reference>
<evidence type="ECO:0000256" key="1">
    <source>
        <dbReference type="ARBA" id="ARBA00004141"/>
    </source>
</evidence>
<dbReference type="InterPro" id="IPR011527">
    <property type="entry name" value="ABC1_TM_dom"/>
</dbReference>
<keyword evidence="6 8" id="KW-1133">Transmembrane helix</keyword>
<dbReference type="SMART" id="SM00382">
    <property type="entry name" value="AAA"/>
    <property type="match status" value="2"/>
</dbReference>
<accession>A0A8J2J9C9</accession>
<dbReference type="FunFam" id="3.40.50.300:FF:000604">
    <property type="entry name" value="ABC transporter B family member 28"/>
    <property type="match status" value="2"/>
</dbReference>
<feature type="domain" description="ABC transmembrane type-1" evidence="10">
    <location>
        <begin position="75"/>
        <end position="385"/>
    </location>
</feature>
<dbReference type="PROSITE" id="PS50929">
    <property type="entry name" value="ABC_TM1F"/>
    <property type="match status" value="2"/>
</dbReference>
<evidence type="ECO:0000313" key="11">
    <source>
        <dbReference type="EMBL" id="CAG7674138.1"/>
    </source>
</evidence>
<dbReference type="GO" id="GO:0015421">
    <property type="term" value="F:ABC-type oligopeptide transporter activity"/>
    <property type="evidence" value="ECO:0007669"/>
    <property type="project" value="TreeGrafter"/>
</dbReference>
<dbReference type="Pfam" id="PF00664">
    <property type="entry name" value="ABC_membrane"/>
    <property type="match status" value="2"/>
</dbReference>
<evidence type="ECO:0000256" key="3">
    <source>
        <dbReference type="ARBA" id="ARBA00022692"/>
    </source>
</evidence>
<dbReference type="EMBL" id="CAJVCH010013116">
    <property type="protein sequence ID" value="CAG7674138.1"/>
    <property type="molecule type" value="Genomic_DNA"/>
</dbReference>
<evidence type="ECO:0000256" key="6">
    <source>
        <dbReference type="ARBA" id="ARBA00022989"/>
    </source>
</evidence>
<evidence type="ECO:0000256" key="2">
    <source>
        <dbReference type="ARBA" id="ARBA00022448"/>
    </source>
</evidence>
<evidence type="ECO:0000259" key="10">
    <source>
        <dbReference type="PROSITE" id="PS50929"/>
    </source>
</evidence>
<feature type="transmembrane region" description="Helical" evidence="8">
    <location>
        <begin position="72"/>
        <end position="94"/>
    </location>
</feature>
<dbReference type="GO" id="GO:0016887">
    <property type="term" value="F:ATP hydrolysis activity"/>
    <property type="evidence" value="ECO:0007669"/>
    <property type="project" value="InterPro"/>
</dbReference>
<dbReference type="InterPro" id="IPR039421">
    <property type="entry name" value="Type_1_exporter"/>
</dbReference>
<keyword evidence="7 8" id="KW-0472">Membrane</keyword>
<sequence>MMKYKKLNKQIDQIFDSELKKKLPILIHEVQSNKFTPESHETRVINRKNKNEHVFRGYFSLYRYSTNRDIPLLYIAIIAAVLSGACVPAMAIFFGKLANAMIMLHVIQTRGNGTEAPFCRDIINSSRFNWKNPTVQMHDEFQNFFIIFSSLAGVYIILNTILFVCWSIPAEKQTVRWATEYVEGLLRKDMEWFDKNFGFEATSDVIENICLVRQGIGIQVPIAINLVSTFVFSLSCIVWRGYCSWVFIAISVMVVPFTGYLVQAIEAKTVEQSAIFTQSVIPVVTFSEHVFHRIQSIILHNGQKKELQYFKQKQRESMRMQILSILLLSFLNSVMALGFSVYFAMVLWQSVQLVWEDRTCHTIHSSGRFDAEVLFTVLGCVMFGMLNNWLLRSIYDSFVKAGVSGAKLAQIIDSEIPEPDAENNGVILRKIEGKIEFEDIGFAYPSKKIVPVLKGLSFSIKPGWKVGFVGVSGTGLSTIFKLFLLNYIPDCGFIRLDDFDIRSLGRKWYLGNVGYLTHDPLIFNDTIADNIRKGNPIATQEDIENACKLAEVHELILQLRNGYQTIAGENGELLSPQIRVQIALARVMLQKPRVLVLDEPTLTLDWQSSCTVERILDTVRENITTLLIPHRFHFLRNADMIFVISNGQVVEQGSHEELMKKEGTFYQMINQKDITPSKRLELAKINKVFLGKQLLPPFSFPKFWTNIGFPSITGVTITQLWLESKLATPTFGENSFDEETDGVKLPPLIPQPPTNNKSNLLTVDKVSSDMSWKKCINKEDKYYANPSSAYTPKTEEDVFCCWSVLRLTFSSLPCIIFGVIASCILGLMTPCYSYLLGKTIEILGKSSNADSMEECQKYAFYLLLMGLVTFIVVFIKTFVLELGSRRCFKKVQKHLFTSILRQEFNWFEQPENNSHALKTRLSRDVAGVKYIAKTFYDSVSHYSGAVIACTGLAIYLSPVFGGTCLFFVLLSIASTLIDAMLLSSIEEKRKKKIKLLRGLIAELCNKKQAVRALQLQPYFLNKLKSTVGNTYTSRTSMILIYVRGFTYGLSQGGAFLLYAFFIKLGSSYVVSKEVSFPTVIMIGHLLIVEMMKVGIAISMIPAVNNALVCGANILKITKRHPKIYLDKGHPKDIRGDIEFRNVHFWFESLPSVRVLKEITFRVNEGQTVAMVGVAGSGKSICLQLLLRLREAPLGTVEIDGEDIRNLNCVQLRKQIGLLVTESLNHDRTVREVIAYGDNSRQVDINEIIEAAQKANIHMLISSLPQGYDTLVGVSSLTLGQKRRLYLARMFLKNPKILLMEESSAGLDPESERKFLSSFERLRKGRTCLILAHRIRTVEVADYILVFHHGRIQERGTHNQLIASGGVYKQIYESQSATRSASLPHLSVASLLPSTGSLQARPTSSFDSFAENIVENISHGFTSLFGPLIGINKSTNK</sequence>
<feature type="domain" description="ABC transporter" evidence="9">
    <location>
        <begin position="435"/>
        <end position="671"/>
    </location>
</feature>
<keyword evidence="2" id="KW-0813">Transport</keyword>
<feature type="transmembrane region" description="Helical" evidence="8">
    <location>
        <begin position="144"/>
        <end position="166"/>
    </location>
</feature>
<feature type="transmembrane region" description="Helical" evidence="8">
    <location>
        <begin position="322"/>
        <end position="348"/>
    </location>
</feature>
<feature type="transmembrane region" description="Helical" evidence="8">
    <location>
        <begin position="373"/>
        <end position="391"/>
    </location>
</feature>
<dbReference type="PANTHER" id="PTHR43394">
    <property type="entry name" value="ATP-DEPENDENT PERMEASE MDL1, MITOCHONDRIAL"/>
    <property type="match status" value="1"/>
</dbReference>
<dbReference type="Proteomes" id="UP000708208">
    <property type="component" value="Unassembled WGS sequence"/>
</dbReference>
<proteinExistence type="predicted"/>
<feature type="domain" description="ABC transmembrane type-1" evidence="10">
    <location>
        <begin position="816"/>
        <end position="1082"/>
    </location>
</feature>
<evidence type="ECO:0000256" key="7">
    <source>
        <dbReference type="ARBA" id="ARBA00023136"/>
    </source>
</evidence>
<feature type="transmembrane region" description="Helical" evidence="8">
    <location>
        <begin position="939"/>
        <end position="960"/>
    </location>
</feature>
<dbReference type="PANTHER" id="PTHR43394:SF1">
    <property type="entry name" value="ATP-BINDING CASSETTE SUB-FAMILY B MEMBER 10, MITOCHONDRIAL"/>
    <property type="match status" value="1"/>
</dbReference>
<feature type="transmembrane region" description="Helical" evidence="8">
    <location>
        <begin position="858"/>
        <end position="880"/>
    </location>
</feature>